<organism evidence="3 4">
    <name type="scientific">Kitasatospora cineracea</name>
    <dbReference type="NCBI Taxonomy" id="88074"/>
    <lineage>
        <taxon>Bacteria</taxon>
        <taxon>Bacillati</taxon>
        <taxon>Actinomycetota</taxon>
        <taxon>Actinomycetes</taxon>
        <taxon>Kitasatosporales</taxon>
        <taxon>Streptomycetaceae</taxon>
        <taxon>Kitasatospora</taxon>
    </lineage>
</organism>
<accession>A0A8G1UFM6</accession>
<protein>
    <recommendedName>
        <fullName evidence="6">NlpC/P60 family protein</fullName>
    </recommendedName>
</protein>
<evidence type="ECO:0000256" key="1">
    <source>
        <dbReference type="SAM" id="MobiDB-lite"/>
    </source>
</evidence>
<dbReference type="EMBL" id="RJVJ01000001">
    <property type="protein sequence ID" value="ROR43047.1"/>
    <property type="molecule type" value="Genomic_DNA"/>
</dbReference>
<reference evidence="4 5" key="1">
    <citation type="submission" date="2018-11" db="EMBL/GenBank/DDBJ databases">
        <title>Sequencing the genomes of 1000 actinobacteria strains.</title>
        <authorList>
            <person name="Klenk H.-P."/>
        </authorList>
    </citation>
    <scope>NUCLEOTIDE SEQUENCE [LARGE SCALE GENOMIC DNA]</scope>
    <source>
        <strain evidence="2 5">DSM 44780</strain>
        <strain evidence="3 4">DSM 44781</strain>
    </source>
</reference>
<evidence type="ECO:0000313" key="4">
    <source>
        <dbReference type="Proteomes" id="UP000266906"/>
    </source>
</evidence>
<accession>A0A3N4RKX5</accession>
<feature type="region of interest" description="Disordered" evidence="1">
    <location>
        <begin position="118"/>
        <end position="244"/>
    </location>
</feature>
<dbReference type="Proteomes" id="UP000267408">
    <property type="component" value="Unassembled WGS sequence"/>
</dbReference>
<name>A0A3N4RKX5_9ACTN</name>
<feature type="compositionally biased region" description="Gly residues" evidence="1">
    <location>
        <begin position="142"/>
        <end position="191"/>
    </location>
</feature>
<proteinExistence type="predicted"/>
<dbReference type="EMBL" id="RKQG01000001">
    <property type="protein sequence ID" value="RPE33416.1"/>
    <property type="molecule type" value="Genomic_DNA"/>
</dbReference>
<keyword evidence="4" id="KW-1185">Reference proteome</keyword>
<dbReference type="Gene3D" id="3.90.1720.10">
    <property type="entry name" value="endopeptidase domain like (from Nostoc punctiforme)"/>
    <property type="match status" value="1"/>
</dbReference>
<feature type="compositionally biased region" description="Basic and acidic residues" evidence="1">
    <location>
        <begin position="192"/>
        <end position="209"/>
    </location>
</feature>
<evidence type="ECO:0000313" key="5">
    <source>
        <dbReference type="Proteomes" id="UP000267408"/>
    </source>
</evidence>
<dbReference type="Proteomes" id="UP000266906">
    <property type="component" value="Unassembled WGS sequence"/>
</dbReference>
<feature type="compositionally biased region" description="Basic and acidic residues" evidence="1">
    <location>
        <begin position="118"/>
        <end position="128"/>
    </location>
</feature>
<dbReference type="RefSeq" id="WP_162869947.1">
    <property type="nucleotide sequence ID" value="NZ_RJVJ01000001.1"/>
</dbReference>
<dbReference type="AlphaFoldDB" id="A0A3N4RKX5"/>
<evidence type="ECO:0000313" key="2">
    <source>
        <dbReference type="EMBL" id="ROR43047.1"/>
    </source>
</evidence>
<gene>
    <name evidence="3" type="ORF">EDD38_1705</name>
    <name evidence="2" type="ORF">EDD39_1186</name>
</gene>
<evidence type="ECO:0000313" key="3">
    <source>
        <dbReference type="EMBL" id="RPE33416.1"/>
    </source>
</evidence>
<comment type="caution">
    <text evidence="3">The sequence shown here is derived from an EMBL/GenBank/DDBJ whole genome shotgun (WGS) entry which is preliminary data.</text>
</comment>
<evidence type="ECO:0008006" key="6">
    <source>
        <dbReference type="Google" id="ProtNLM"/>
    </source>
</evidence>
<sequence length="378" mass="39541">MAGNQFGFQPGELQKIQQDFAQINQRMEEMSGRLGEIKATVAKAAATDVFSGWIMGVLGAGQILAEVAKDVQNINARAEALAKTKEKLTKELGEDAAKIKQLIASYEEVERKIAEELKRQHTEQEKPKSPQTGIDSVDKGKSGGTGGTGGGGHTGTDGGGGGGGGHTGGGGGGGGHDTSGNDGTGIVSGPGGKHDGPKIKDRSTGDWKTKIVNGSGWDSWSDHRHPRNGEGVGVKAQPKLDGVSDERKAMVERAMERVQRRLGYSQGAVTNGYRVDCSGFLSAAWGLPGPGTVTGSLISESGGIAHHIARQDLQPGDALVVHHTRGDMEQHVVLFGGWADAAHTRAIILEDSGSQGCISHEEPMSKLAEYTPIRKNGM</sequence>